<proteinExistence type="predicted"/>
<dbReference type="InterPro" id="IPR007345">
    <property type="entry name" value="Polysacch_pyruvyl_Trfase"/>
</dbReference>
<keyword evidence="4" id="KW-1185">Reference proteome</keyword>
<dbReference type="PANTHER" id="PTHR36836">
    <property type="entry name" value="COLANIC ACID BIOSYNTHESIS PROTEIN WCAK"/>
    <property type="match status" value="1"/>
</dbReference>
<feature type="compositionally biased region" description="Basic residues" evidence="1">
    <location>
        <begin position="1"/>
        <end position="10"/>
    </location>
</feature>
<evidence type="ECO:0000313" key="3">
    <source>
        <dbReference type="EMBL" id="ART72440.1"/>
    </source>
</evidence>
<feature type="region of interest" description="Disordered" evidence="1">
    <location>
        <begin position="435"/>
        <end position="457"/>
    </location>
</feature>
<dbReference type="Proteomes" id="UP000195331">
    <property type="component" value="Chromosome"/>
</dbReference>
<dbReference type="Pfam" id="PF04230">
    <property type="entry name" value="PS_pyruv_trans"/>
    <property type="match status" value="1"/>
</dbReference>
<feature type="region of interest" description="Disordered" evidence="1">
    <location>
        <begin position="1"/>
        <end position="22"/>
    </location>
</feature>
<accession>A0A1Y0CB03</accession>
<reference evidence="3 4" key="1">
    <citation type="submission" date="2017-04" db="EMBL/GenBank/DDBJ databases">
        <title>Whole Genome Sequence of 1,4-Dioxane Degrading Bacterium Mycobacterium dioxanotrophicus PH-06.</title>
        <authorList>
            <person name="He Y."/>
        </authorList>
    </citation>
    <scope>NUCLEOTIDE SEQUENCE [LARGE SCALE GENOMIC DNA]</scope>
    <source>
        <strain evidence="3 4">PH-06</strain>
    </source>
</reference>
<protein>
    <recommendedName>
        <fullName evidence="2">Polysaccharide pyruvyl transferase domain-containing protein</fullName>
    </recommendedName>
</protein>
<evidence type="ECO:0000259" key="2">
    <source>
        <dbReference type="Pfam" id="PF04230"/>
    </source>
</evidence>
<gene>
    <name evidence="3" type="ORF">BTO20_31255</name>
</gene>
<dbReference type="PANTHER" id="PTHR36836:SF1">
    <property type="entry name" value="COLANIC ACID BIOSYNTHESIS PROTEIN WCAK"/>
    <property type="match status" value="1"/>
</dbReference>
<evidence type="ECO:0000256" key="1">
    <source>
        <dbReference type="SAM" id="MobiDB-lite"/>
    </source>
</evidence>
<feature type="domain" description="Polysaccharide pyruvyl transferase" evidence="2">
    <location>
        <begin position="38"/>
        <end position="357"/>
    </location>
</feature>
<dbReference type="AlphaFoldDB" id="A0A1Y0CB03"/>
<evidence type="ECO:0000313" key="4">
    <source>
        <dbReference type="Proteomes" id="UP000195331"/>
    </source>
</evidence>
<organism evidence="3 4">
    <name type="scientific">Mycobacterium dioxanotrophicus</name>
    <dbReference type="NCBI Taxonomy" id="482462"/>
    <lineage>
        <taxon>Bacteria</taxon>
        <taxon>Bacillati</taxon>
        <taxon>Actinomycetota</taxon>
        <taxon>Actinomycetes</taxon>
        <taxon>Mycobacteriales</taxon>
        <taxon>Mycobacteriaceae</taxon>
        <taxon>Mycobacterium</taxon>
    </lineage>
</organism>
<dbReference type="EMBL" id="CP020809">
    <property type="protein sequence ID" value="ART72440.1"/>
    <property type="molecule type" value="Genomic_DNA"/>
</dbReference>
<sequence>MRRPVTGRRALRAESPTSSRGDGALRILVDHSGYALLNIGDIAMLQACVHRLRNLWPDAIIHVFTESPDQLHRYCPEVSAVAPTIVGRRRASVLPKSGQLAAEQMWKTAMPLLARSNGAAVSGGAVPLRVLDAVRRADLVVSSGGGFISDVFWWHGAGVLSVLAMAQRLGKPTAMFGQGLGPVTHPVLSHAVRLTMPKLTTIGLREQARSTSILRAHGVDLERADVTGDDALVLATPATRPRAGMAIGMNVRVASYSSVDTTLASQIVGVARAAARSRGVATVALPVSRYAAQSDLRSVQSSGDGERNGTDDEFADIRSPEELKASIARCRVVVTGSYHAAVFALAAGIPAVGITSSSYYDGKFEGLAALFPGGCQPVRMGPGFEQALTDAIDRAWNTDDVMRDRIHAAARTQVARGDDLYARFKSLAAERVTGTNRPQSVVPTRAAHAVPTAEDLS</sequence>
<name>A0A1Y0CB03_9MYCO</name>
<dbReference type="KEGG" id="mdx:BTO20_31255"/>